<keyword evidence="1" id="KW-0472">Membrane</keyword>
<gene>
    <name evidence="2" type="ORF">A2363_01875</name>
</gene>
<organism evidence="2 3">
    <name type="scientific">Candidatus Gottesmanbacteria bacterium RIFOXYB1_FULL_47_11</name>
    <dbReference type="NCBI Taxonomy" id="1798401"/>
    <lineage>
        <taxon>Bacteria</taxon>
        <taxon>Candidatus Gottesmaniibacteriota</taxon>
    </lineage>
</organism>
<proteinExistence type="predicted"/>
<evidence type="ECO:0000313" key="2">
    <source>
        <dbReference type="EMBL" id="OGG34950.1"/>
    </source>
</evidence>
<dbReference type="STRING" id="1798401.A2363_01875"/>
<protein>
    <recommendedName>
        <fullName evidence="4">Prepilin-type N-terminal cleavage/methylation domain-containing protein</fullName>
    </recommendedName>
</protein>
<evidence type="ECO:0000256" key="1">
    <source>
        <dbReference type="SAM" id="Phobius"/>
    </source>
</evidence>
<keyword evidence="1" id="KW-1133">Transmembrane helix</keyword>
<reference evidence="2 3" key="1">
    <citation type="journal article" date="2016" name="Nat. Commun.">
        <title>Thousands of microbial genomes shed light on interconnected biogeochemical processes in an aquifer system.</title>
        <authorList>
            <person name="Anantharaman K."/>
            <person name="Brown C.T."/>
            <person name="Hug L.A."/>
            <person name="Sharon I."/>
            <person name="Castelle C.J."/>
            <person name="Probst A.J."/>
            <person name="Thomas B.C."/>
            <person name="Singh A."/>
            <person name="Wilkins M.J."/>
            <person name="Karaoz U."/>
            <person name="Brodie E.L."/>
            <person name="Williams K.H."/>
            <person name="Hubbard S.S."/>
            <person name="Banfield J.F."/>
        </authorList>
    </citation>
    <scope>NUCLEOTIDE SEQUENCE [LARGE SCALE GENOMIC DNA]</scope>
</reference>
<evidence type="ECO:0000313" key="3">
    <source>
        <dbReference type="Proteomes" id="UP000176186"/>
    </source>
</evidence>
<name>A0A1F6BDH6_9BACT</name>
<comment type="caution">
    <text evidence="2">The sequence shown here is derived from an EMBL/GenBank/DDBJ whole genome shotgun (WGS) entry which is preliminary data.</text>
</comment>
<keyword evidence="1" id="KW-0812">Transmembrane</keyword>
<feature type="transmembrane region" description="Helical" evidence="1">
    <location>
        <begin position="12"/>
        <end position="33"/>
    </location>
</feature>
<sequence length="160" mass="17273">MKKKGFTIVELLLYMGLLTVFTVIMTHMFTSILDVQLESVATGAVSEDSRYLYGRLTYDIKRAASIVTPPVVGETTDSLTIMIGTVANTYRMSGDAIVLVNDAGVNRLNGSATRISGLSFQRLGKAEGKNSIRIAFTIDSTTQKVSGPETKTVTTTVALR</sequence>
<dbReference type="Proteomes" id="UP000176186">
    <property type="component" value="Unassembled WGS sequence"/>
</dbReference>
<evidence type="ECO:0008006" key="4">
    <source>
        <dbReference type="Google" id="ProtNLM"/>
    </source>
</evidence>
<dbReference type="EMBL" id="MFKE01000019">
    <property type="protein sequence ID" value="OGG34950.1"/>
    <property type="molecule type" value="Genomic_DNA"/>
</dbReference>
<accession>A0A1F6BDH6</accession>
<dbReference type="AlphaFoldDB" id="A0A1F6BDH6"/>